<dbReference type="EMBL" id="CAKMRJ010003334">
    <property type="protein sequence ID" value="CAH1430979.1"/>
    <property type="molecule type" value="Genomic_DNA"/>
</dbReference>
<sequence length="114" mass="12556">MSSSVNMFGVLVSFGFTERANELEACYGPKMTVPPYYNPVVASGHAPRPYMWGPLQHMMPPYAAFYPHGSVYAHLVVHLVSLLDLSKIIFGETEGTSEGIDGNTTEVRNLYVIS</sequence>
<reference evidence="2 3" key="1">
    <citation type="submission" date="2022-01" db="EMBL/GenBank/DDBJ databases">
        <authorList>
            <person name="Xiong W."/>
            <person name="Schranz E."/>
        </authorList>
    </citation>
    <scope>NUCLEOTIDE SEQUENCE [LARGE SCALE GENOMIC DNA]</scope>
</reference>
<dbReference type="Proteomes" id="UP001157418">
    <property type="component" value="Unassembled WGS sequence"/>
</dbReference>
<proteinExistence type="predicted"/>
<accession>A0AAU9MY60</accession>
<evidence type="ECO:0000313" key="2">
    <source>
        <dbReference type="EMBL" id="CAH1430979.1"/>
    </source>
</evidence>
<dbReference type="InterPro" id="IPR012900">
    <property type="entry name" value="MFMR"/>
</dbReference>
<dbReference type="AlphaFoldDB" id="A0AAU9MY60"/>
<keyword evidence="3" id="KW-1185">Reference proteome</keyword>
<feature type="domain" description="G-box binding protein multifunctional mosaic region" evidence="1">
    <location>
        <begin position="22"/>
        <end position="75"/>
    </location>
</feature>
<evidence type="ECO:0000313" key="3">
    <source>
        <dbReference type="Proteomes" id="UP001157418"/>
    </source>
</evidence>
<protein>
    <recommendedName>
        <fullName evidence="1">G-box binding protein multifunctional mosaic region domain-containing protein</fullName>
    </recommendedName>
</protein>
<evidence type="ECO:0000259" key="1">
    <source>
        <dbReference type="Pfam" id="PF07777"/>
    </source>
</evidence>
<organism evidence="2 3">
    <name type="scientific">Lactuca virosa</name>
    <dbReference type="NCBI Taxonomy" id="75947"/>
    <lineage>
        <taxon>Eukaryota</taxon>
        <taxon>Viridiplantae</taxon>
        <taxon>Streptophyta</taxon>
        <taxon>Embryophyta</taxon>
        <taxon>Tracheophyta</taxon>
        <taxon>Spermatophyta</taxon>
        <taxon>Magnoliopsida</taxon>
        <taxon>eudicotyledons</taxon>
        <taxon>Gunneridae</taxon>
        <taxon>Pentapetalae</taxon>
        <taxon>asterids</taxon>
        <taxon>campanulids</taxon>
        <taxon>Asterales</taxon>
        <taxon>Asteraceae</taxon>
        <taxon>Cichorioideae</taxon>
        <taxon>Cichorieae</taxon>
        <taxon>Lactucinae</taxon>
        <taxon>Lactuca</taxon>
    </lineage>
</organism>
<comment type="caution">
    <text evidence="2">The sequence shown here is derived from an EMBL/GenBank/DDBJ whole genome shotgun (WGS) entry which is preliminary data.</text>
</comment>
<dbReference type="Pfam" id="PF07777">
    <property type="entry name" value="MFMR"/>
    <property type="match status" value="1"/>
</dbReference>
<name>A0AAU9MY60_9ASTR</name>
<gene>
    <name evidence="2" type="ORF">LVIROSA_LOCUS17712</name>
</gene>